<dbReference type="SUPFAM" id="SSF52540">
    <property type="entry name" value="P-loop containing nucleoside triphosphate hydrolases"/>
    <property type="match status" value="1"/>
</dbReference>
<evidence type="ECO:0000256" key="10">
    <source>
        <dbReference type="RuleBase" id="RU000520"/>
    </source>
</evidence>
<sequence length="439" mass="48092">MPVSIVIGSQWGDEGKGKIVDLLSPDVDIVARYQGGANAGHTIVWDEEGETEEFVLHLVPSGIFHEGVTCVIGNGVVLDPKAILEEIEKIESLGIDVEGRLKISHNAHLIMPYHKAIEAAQEEDRASASDDDEIGTTGRGIGPAYTDKFARTGIRVVDLLDEDVLRRKLRRSIEEKNAILRDVYDAEALDVDRIVEEYVEFDQKIDDYVTDTSAYLSRALDDGARVLAEGAQGSLLDVDFGSYPYVTSSHPTAGGCCTGLGVSPTEIDRVLGIAKAYCTRVGNGPFPTELDGEVGQALREKGGEFGATTGRPRRCGWLDLVALRYTCMVNGFNELALTKLDILSGIDELKVCTEYRYDGKTTRRFPSEPQNLTRVEPQYETLPGWEADISAVRHVDDLPRAAQDYLAFIENYLDVEIGLVSNGPRRSQIITDVQPMAAA</sequence>
<accession>A0A9X2QRK7</accession>
<comment type="catalytic activity">
    <reaction evidence="8 10">
        <text>IMP + L-aspartate + GTP = N(6)-(1,2-dicarboxyethyl)-AMP + GDP + phosphate + 2 H(+)</text>
        <dbReference type="Rhea" id="RHEA:15753"/>
        <dbReference type="ChEBI" id="CHEBI:15378"/>
        <dbReference type="ChEBI" id="CHEBI:29991"/>
        <dbReference type="ChEBI" id="CHEBI:37565"/>
        <dbReference type="ChEBI" id="CHEBI:43474"/>
        <dbReference type="ChEBI" id="CHEBI:57567"/>
        <dbReference type="ChEBI" id="CHEBI:58053"/>
        <dbReference type="ChEBI" id="CHEBI:58189"/>
        <dbReference type="EC" id="6.3.4.4"/>
    </reaction>
</comment>
<feature type="binding site" evidence="8">
    <location>
        <begin position="421"/>
        <end position="423"/>
    </location>
    <ligand>
        <name>GTP</name>
        <dbReference type="ChEBI" id="CHEBI:37565"/>
    </ligand>
</feature>
<dbReference type="EMBL" id="JANUAU010000001">
    <property type="protein sequence ID" value="MCS3676565.1"/>
    <property type="molecule type" value="Genomic_DNA"/>
</dbReference>
<comment type="caution">
    <text evidence="12">The sequence shown here is derived from an EMBL/GenBank/DDBJ whole genome shotgun (WGS) entry which is preliminary data.</text>
</comment>
<evidence type="ECO:0000256" key="4">
    <source>
        <dbReference type="ARBA" id="ARBA00022741"/>
    </source>
</evidence>
<proteinExistence type="inferred from homology"/>
<keyword evidence="2 8" id="KW-0436">Ligase</keyword>
<dbReference type="Gene3D" id="3.90.170.10">
    <property type="entry name" value="Adenylosuccinate Synthetase, subunit A, domain 3"/>
    <property type="match status" value="1"/>
</dbReference>
<organism evidence="12 14">
    <name type="scientific">Salinibacter ruber</name>
    <dbReference type="NCBI Taxonomy" id="146919"/>
    <lineage>
        <taxon>Bacteria</taxon>
        <taxon>Pseudomonadati</taxon>
        <taxon>Rhodothermota</taxon>
        <taxon>Rhodothermia</taxon>
        <taxon>Rhodothermales</taxon>
        <taxon>Salinibacteraceae</taxon>
        <taxon>Salinibacter</taxon>
    </lineage>
</organism>
<dbReference type="Proteomes" id="UP001155057">
    <property type="component" value="Unassembled WGS sequence"/>
</dbReference>
<dbReference type="CDD" id="cd03108">
    <property type="entry name" value="AdSS"/>
    <property type="match status" value="1"/>
</dbReference>
<keyword evidence="5 8" id="KW-0658">Purine biosynthesis</keyword>
<dbReference type="InterPro" id="IPR042110">
    <property type="entry name" value="Adenylosuccinate_synth_dom2"/>
</dbReference>
<dbReference type="InterPro" id="IPR042111">
    <property type="entry name" value="Adenylosuccinate_synth_dom3"/>
</dbReference>
<dbReference type="EMBL" id="JANUAE010000010">
    <property type="protein sequence ID" value="MCS3711043.1"/>
    <property type="molecule type" value="Genomic_DNA"/>
</dbReference>
<evidence type="ECO:0000256" key="7">
    <source>
        <dbReference type="ARBA" id="ARBA00023134"/>
    </source>
</evidence>
<dbReference type="GO" id="GO:0044208">
    <property type="term" value="P:'de novo' AMP biosynthetic process"/>
    <property type="evidence" value="ECO:0007669"/>
    <property type="project" value="UniProtKB-UniRule"/>
</dbReference>
<comment type="pathway">
    <text evidence="8 10">Purine metabolism; AMP biosynthesis via de novo pathway; AMP from IMP: step 1/2.</text>
</comment>
<keyword evidence="3 8" id="KW-0479">Metal-binding</keyword>
<dbReference type="GO" id="GO:0004019">
    <property type="term" value="F:adenylosuccinate synthase activity"/>
    <property type="evidence" value="ECO:0007669"/>
    <property type="project" value="UniProtKB-UniRule"/>
</dbReference>
<dbReference type="AlphaFoldDB" id="A0A9X2QRK7"/>
<feature type="binding site" description="in other chain" evidence="8">
    <location>
        <begin position="38"/>
        <end position="41"/>
    </location>
    <ligand>
        <name>IMP</name>
        <dbReference type="ChEBI" id="CHEBI:58053"/>
        <note>ligand shared between dimeric partners</note>
    </ligand>
</feature>
<feature type="binding site" description="in other chain" evidence="8">
    <location>
        <position position="137"/>
    </location>
    <ligand>
        <name>IMP</name>
        <dbReference type="ChEBI" id="CHEBI:58053"/>
        <note>ligand shared between dimeric partners</note>
    </ligand>
</feature>
<dbReference type="GO" id="GO:0000287">
    <property type="term" value="F:magnesium ion binding"/>
    <property type="evidence" value="ECO:0007669"/>
    <property type="project" value="UniProtKB-UniRule"/>
</dbReference>
<feature type="active site" description="Proton acceptor" evidence="8">
    <location>
        <position position="13"/>
    </location>
</feature>
<evidence type="ECO:0000256" key="2">
    <source>
        <dbReference type="ARBA" id="ARBA00022598"/>
    </source>
</evidence>
<dbReference type="PANTHER" id="PTHR11846:SF0">
    <property type="entry name" value="ADENYLOSUCCINATE SYNTHETASE"/>
    <property type="match status" value="1"/>
</dbReference>
<evidence type="ECO:0000256" key="6">
    <source>
        <dbReference type="ARBA" id="ARBA00022842"/>
    </source>
</evidence>
<dbReference type="Gene3D" id="1.10.300.10">
    <property type="entry name" value="Adenylosuccinate Synthetase, subunit A, domain 2"/>
    <property type="match status" value="1"/>
</dbReference>
<dbReference type="SMART" id="SM00788">
    <property type="entry name" value="Adenylsucc_synt"/>
    <property type="match status" value="1"/>
</dbReference>
<dbReference type="Gene3D" id="3.40.440.10">
    <property type="entry name" value="Adenylosuccinate Synthetase, subunit A, domain 1"/>
    <property type="match status" value="1"/>
</dbReference>
<feature type="binding site" description="in other chain" evidence="8">
    <location>
        <begin position="13"/>
        <end position="16"/>
    </location>
    <ligand>
        <name>IMP</name>
        <dbReference type="ChEBI" id="CHEBI:58053"/>
        <note>ligand shared between dimeric partners</note>
    </ligand>
</feature>
<dbReference type="EMBL" id="JANUBB010000007">
    <property type="protein sequence ID" value="MCS3952085.1"/>
    <property type="molecule type" value="Genomic_DNA"/>
</dbReference>
<comment type="subcellular location">
    <subcellularLocation>
        <location evidence="8">Cytoplasm</location>
    </subcellularLocation>
</comment>
<dbReference type="Proteomes" id="UP001155010">
    <property type="component" value="Unassembled WGS sequence"/>
</dbReference>
<evidence type="ECO:0000256" key="5">
    <source>
        <dbReference type="ARBA" id="ARBA00022755"/>
    </source>
</evidence>
<name>A0A9X2QRK7_9BACT</name>
<dbReference type="PANTHER" id="PTHR11846">
    <property type="entry name" value="ADENYLOSUCCINATE SYNTHETASE"/>
    <property type="match status" value="1"/>
</dbReference>
<evidence type="ECO:0000313" key="14">
    <source>
        <dbReference type="Proteomes" id="UP001155057"/>
    </source>
</evidence>
<feature type="binding site" evidence="8">
    <location>
        <begin position="339"/>
        <end position="341"/>
    </location>
    <ligand>
        <name>GTP</name>
        <dbReference type="ChEBI" id="CHEBI:37565"/>
    </ligand>
</feature>
<dbReference type="SMR" id="A0A9X2QRK7"/>
<comment type="similarity">
    <text evidence="8 10">Belongs to the adenylosuccinate synthetase family.</text>
</comment>
<feature type="binding site" evidence="8">
    <location>
        <position position="313"/>
    </location>
    <ligand>
        <name>GTP</name>
        <dbReference type="ChEBI" id="CHEBI:37565"/>
    </ligand>
</feature>
<dbReference type="EC" id="6.3.4.4" evidence="8 10"/>
<dbReference type="Proteomes" id="UP001155027">
    <property type="component" value="Unassembled WGS sequence"/>
</dbReference>
<dbReference type="InterPro" id="IPR018220">
    <property type="entry name" value="Adenylosuccin_syn_GTP-bd"/>
</dbReference>
<dbReference type="GO" id="GO:0046040">
    <property type="term" value="P:IMP metabolic process"/>
    <property type="evidence" value="ECO:0007669"/>
    <property type="project" value="TreeGrafter"/>
</dbReference>
<reference evidence="12" key="1">
    <citation type="submission" date="2022-08" db="EMBL/GenBank/DDBJ databases">
        <title>Genomic Encyclopedia of Type Strains, Phase V (KMG-V): Genome sequencing to study the core and pangenomes of soil and plant-associated prokaryotes.</title>
        <authorList>
            <person name="Whitman W."/>
        </authorList>
    </citation>
    <scope>NUCLEOTIDE SEQUENCE</scope>
    <source>
        <strain evidence="11">0</strain>
        <strain evidence="13">SP2017</strain>
        <strain evidence="12">SP3049</strain>
    </source>
</reference>
<dbReference type="FunFam" id="1.10.300.10:FF:000001">
    <property type="entry name" value="Adenylosuccinate synthetase"/>
    <property type="match status" value="1"/>
</dbReference>
<feature type="binding site" description="in other chain" evidence="8">
    <location>
        <position position="311"/>
    </location>
    <ligand>
        <name>IMP</name>
        <dbReference type="ChEBI" id="CHEBI:58053"/>
        <note>ligand shared between dimeric partners</note>
    </ligand>
</feature>
<evidence type="ECO:0000256" key="8">
    <source>
        <dbReference type="HAMAP-Rule" id="MF_00011"/>
    </source>
</evidence>
<protein>
    <recommendedName>
        <fullName evidence="8 10">Adenylosuccinate synthetase</fullName>
        <shortName evidence="8">AMPSase</shortName>
        <shortName evidence="8">AdSS</shortName>
        <ecNumber evidence="8 10">6.3.4.4</ecNumber>
    </recommendedName>
    <alternativeName>
        <fullName evidence="8">IMP--aspartate ligase</fullName>
    </alternativeName>
</protein>
<dbReference type="InterPro" id="IPR042109">
    <property type="entry name" value="Adenylosuccinate_synth_dom1"/>
</dbReference>
<evidence type="ECO:0000256" key="9">
    <source>
        <dbReference type="PROSITE-ProRule" id="PRU10134"/>
    </source>
</evidence>
<feature type="binding site" evidence="8">
    <location>
        <position position="13"/>
    </location>
    <ligand>
        <name>Mg(2+)</name>
        <dbReference type="ChEBI" id="CHEBI:18420"/>
    </ligand>
</feature>
<dbReference type="Pfam" id="PF00709">
    <property type="entry name" value="Adenylsucc_synt"/>
    <property type="match status" value="1"/>
</dbReference>
<dbReference type="NCBIfam" id="TIGR00184">
    <property type="entry name" value="purA"/>
    <property type="match status" value="1"/>
</dbReference>
<feature type="binding site" description="in other chain" evidence="8">
    <location>
        <position position="247"/>
    </location>
    <ligand>
        <name>IMP</name>
        <dbReference type="ChEBI" id="CHEBI:58053"/>
        <note>ligand shared between dimeric partners</note>
    </ligand>
</feature>
<feature type="binding site" evidence="8">
    <location>
        <position position="151"/>
    </location>
    <ligand>
        <name>IMP</name>
        <dbReference type="ChEBI" id="CHEBI:58053"/>
        <note>ligand shared between dimeric partners</note>
    </ligand>
</feature>
<dbReference type="RefSeq" id="WP_011404565.1">
    <property type="nucleotide sequence ID" value="NZ_CALTRV010000007.1"/>
</dbReference>
<comment type="subunit">
    <text evidence="1 8">Homodimer.</text>
</comment>
<dbReference type="InterPro" id="IPR027417">
    <property type="entry name" value="P-loop_NTPase"/>
</dbReference>
<dbReference type="GO" id="GO:0005525">
    <property type="term" value="F:GTP binding"/>
    <property type="evidence" value="ECO:0007669"/>
    <property type="project" value="UniProtKB-UniRule"/>
</dbReference>
<dbReference type="PROSITE" id="PS00513">
    <property type="entry name" value="ADENYLOSUCCIN_SYN_2"/>
    <property type="match status" value="1"/>
</dbReference>
<comment type="cofactor">
    <cofactor evidence="8">
        <name>Mg(2+)</name>
        <dbReference type="ChEBI" id="CHEBI:18420"/>
    </cofactor>
    <text evidence="8">Binds 1 Mg(2+) ion per subunit.</text>
</comment>
<dbReference type="InterPro" id="IPR033128">
    <property type="entry name" value="Adenylosuccin_syn_Lys_AS"/>
</dbReference>
<feature type="active site" evidence="9">
    <location>
        <position position="148"/>
    </location>
</feature>
<feature type="binding site" evidence="8">
    <location>
        <begin position="12"/>
        <end position="18"/>
    </location>
    <ligand>
        <name>GTP</name>
        <dbReference type="ChEBI" id="CHEBI:37565"/>
    </ligand>
</feature>
<gene>
    <name evidence="8" type="primary">purA</name>
    <name evidence="12" type="ORF">GGP61_002669</name>
    <name evidence="11" type="ORF">GGP71_000461</name>
    <name evidence="13" type="ORF">GGP83_002041</name>
</gene>
<keyword evidence="4 8" id="KW-0547">Nucleotide-binding</keyword>
<dbReference type="NCBIfam" id="NF002223">
    <property type="entry name" value="PRK01117.1"/>
    <property type="match status" value="1"/>
</dbReference>
<feature type="active site" description="Proton donor" evidence="8">
    <location>
        <position position="41"/>
    </location>
</feature>
<keyword evidence="6 8" id="KW-0460">Magnesium</keyword>
<dbReference type="HAMAP" id="MF_00011">
    <property type="entry name" value="Adenylosucc_synth"/>
    <property type="match status" value="1"/>
</dbReference>
<dbReference type="PROSITE" id="PS01266">
    <property type="entry name" value="ADENYLOSUCCIN_SYN_1"/>
    <property type="match status" value="1"/>
</dbReference>
<dbReference type="InterPro" id="IPR001114">
    <property type="entry name" value="Adenylosuccinate_synthetase"/>
</dbReference>
<feature type="binding site" evidence="8">
    <location>
        <begin position="40"/>
        <end position="42"/>
    </location>
    <ligand>
        <name>GTP</name>
        <dbReference type="ChEBI" id="CHEBI:37565"/>
    </ligand>
</feature>
<keyword evidence="8" id="KW-0963">Cytoplasm</keyword>
<evidence type="ECO:0000313" key="12">
    <source>
        <dbReference type="EMBL" id="MCS3711043.1"/>
    </source>
</evidence>
<keyword evidence="7 8" id="KW-0342">GTP-binding</keyword>
<feature type="binding site" description="in other chain" evidence="8">
    <location>
        <position position="232"/>
    </location>
    <ligand>
        <name>IMP</name>
        <dbReference type="ChEBI" id="CHEBI:58053"/>
        <note>ligand shared between dimeric partners</note>
    </ligand>
</feature>
<comment type="function">
    <text evidence="8">Plays an important role in the de novo pathway of purine nucleotide biosynthesis. Catalyzes the first committed step in the biosynthesis of AMP from IMP.</text>
</comment>
<feature type="binding site" evidence="8">
    <location>
        <begin position="307"/>
        <end position="313"/>
    </location>
    <ligand>
        <name>substrate</name>
    </ligand>
</feature>
<dbReference type="GO" id="GO:0005737">
    <property type="term" value="C:cytoplasm"/>
    <property type="evidence" value="ECO:0007669"/>
    <property type="project" value="UniProtKB-SubCell"/>
</dbReference>
<dbReference type="FunFam" id="3.90.170.10:FF:000001">
    <property type="entry name" value="Adenylosuccinate synthetase"/>
    <property type="match status" value="1"/>
</dbReference>
<evidence type="ECO:0000256" key="3">
    <source>
        <dbReference type="ARBA" id="ARBA00022723"/>
    </source>
</evidence>
<evidence type="ECO:0000256" key="1">
    <source>
        <dbReference type="ARBA" id="ARBA00011738"/>
    </source>
</evidence>
<feature type="binding site" evidence="8">
    <location>
        <position position="40"/>
    </location>
    <ligand>
        <name>Mg(2+)</name>
        <dbReference type="ChEBI" id="CHEBI:18420"/>
    </ligand>
</feature>
<evidence type="ECO:0000313" key="13">
    <source>
        <dbReference type="EMBL" id="MCS3952085.1"/>
    </source>
</evidence>
<evidence type="ECO:0000313" key="11">
    <source>
        <dbReference type="EMBL" id="MCS3676565.1"/>
    </source>
</evidence>